<dbReference type="Gene3D" id="3.20.180.20">
    <property type="entry name" value="Dynein heavy chain, N-terminal domain 2"/>
    <property type="match status" value="1"/>
</dbReference>
<feature type="coiled-coil region" evidence="1">
    <location>
        <begin position="2668"/>
        <end position="2734"/>
    </location>
</feature>
<evidence type="ECO:0000259" key="2">
    <source>
        <dbReference type="Pfam" id="PF08393"/>
    </source>
</evidence>
<evidence type="ECO:0000256" key="1">
    <source>
        <dbReference type="SAM" id="Coils"/>
    </source>
</evidence>
<dbReference type="InterPro" id="IPR042219">
    <property type="entry name" value="AAA_lid_11_sf"/>
</dbReference>
<dbReference type="InterPro" id="IPR041228">
    <property type="entry name" value="Dynein_C"/>
</dbReference>
<dbReference type="InterPro" id="IPR013602">
    <property type="entry name" value="Dynein_heavy_linker"/>
</dbReference>
<dbReference type="InterPro" id="IPR026983">
    <property type="entry name" value="DHC"/>
</dbReference>
<dbReference type="Gene3D" id="1.20.920.20">
    <property type="match status" value="1"/>
</dbReference>
<dbReference type="InterPro" id="IPR043157">
    <property type="entry name" value="Dynein_AAA1S"/>
</dbReference>
<name>A0ABR2HFU3_9EUKA</name>
<feature type="domain" description="Dynein heavy chain C-terminal" evidence="4">
    <location>
        <begin position="3818"/>
        <end position="4094"/>
    </location>
</feature>
<organism evidence="5 6">
    <name type="scientific">Tritrichomonas musculus</name>
    <dbReference type="NCBI Taxonomy" id="1915356"/>
    <lineage>
        <taxon>Eukaryota</taxon>
        <taxon>Metamonada</taxon>
        <taxon>Parabasalia</taxon>
        <taxon>Tritrichomonadida</taxon>
        <taxon>Tritrichomonadidae</taxon>
        <taxon>Tritrichomonas</taxon>
    </lineage>
</organism>
<dbReference type="InterPro" id="IPR035699">
    <property type="entry name" value="AAA_6"/>
</dbReference>
<keyword evidence="6" id="KW-1185">Reference proteome</keyword>
<evidence type="ECO:0008006" key="7">
    <source>
        <dbReference type="Google" id="ProtNLM"/>
    </source>
</evidence>
<evidence type="ECO:0000313" key="5">
    <source>
        <dbReference type="EMBL" id="KAK8846304.1"/>
    </source>
</evidence>
<dbReference type="Gene3D" id="1.10.8.720">
    <property type="entry name" value="Region D6 of dynein motor"/>
    <property type="match status" value="1"/>
</dbReference>
<dbReference type="InterPro" id="IPR042222">
    <property type="entry name" value="Dynein_2_N"/>
</dbReference>
<dbReference type="EMBL" id="JAPFFF010000029">
    <property type="protein sequence ID" value="KAK8846304.1"/>
    <property type="molecule type" value="Genomic_DNA"/>
</dbReference>
<sequence>MSSKNDSKTEIKVPKHRPTVINRGLHTSASAAHPRRNLWSAQKLDTTTNEFDIISSRNKDSDAQLKDRNPQLLALRNKTAKSKTRPRTIRPITAMDQAQTSYSLLSRPTTTTFKSTSIPTSVQRVQQSIENERASISFKEDPIAYFAKRKEGGGHQFIYLNYTGNRKDPAFNPYDLEKVPFAEVKEEYFTMSASGVTRILPDGNTEQFSIDIWAKESSIFASIRKLRFFSQYYYWHPFRFWKKFVMKQRYNQITQYIYKHPYWSNSNFFSTMLTILESTSDTMIKKYLLPFIPQKKYTLEELHSTIESNKKSLFEEYSQFLNEVTRIICDLFTTINDPERVKVEDTDFQEIKRKNPNIEQLIVLEQKVHAEKERRIQLVKSEISSLSNFIRMIDYMLLESMAKSCSESWTIAASNISQDKSGIFLIEVSFSDEGKISFNIPLETLIENVRTCLNESFITLNNLPRLNQMSKIVDHIIPKEKVRNWPTFESIRSTDTSYSRIEDTILDLLTASYKSAEESSEMYIEYFTIFRLGKDWTPEESVKFRGGDSTEYNLSKLIGDTDLPTPIVYNRSKEKTVDTTSIRHDIERFKKDSQKMSQFHTCTMRGCLLIDSRQMKNFLTPIPARALETLHSTLCTIFKKKIELLNSIFSYCSKKLKKEPASLEQYVDFCEFTEAVGVITPYLAVEITLTDELRTLLEELEADLYEKTPEIESSKNLLHDAFKIFKNNKQTAKNLKEINEDKFVVALQQRINIHEGQLNKLNEEVMTYPEDIKSAKVDSLLPETKQLKHKVLHLEPEISALQHCQNVMGIELNELSVFQDIKKTVIYNENLYSSIRKYNDVKALMDDVPFAQVDIARFGEEVDSLNNMVLDLRNSNISPNNPSISLLNDLNQKVDFIVPMVDQLKQLANGNMKLRHWNRLFDECGVSNLYTKKITINGLSKLGILSQKEKIQTISSSAQNESQLETDFSNIKMKWIEVQLPLLDSQVKADDSLLLGDVDKLFQEISDAQIRLQQILSVPHVQTIRQEIQDLSEMLENYAHVLDAWITFQSNWTILSCFFAQEETKSILEAKSKRFQTVRRRWMSLVRHTLENTTLYSVCTFPSLLDMLVDNNKILESILSSLNKFIDQKREAMPRLYFLSNDEVLTLFSTTDFAIFDRHLIKLFMHFKSFDYRIQEKPDVSSEPKAPNVQDFSRLKIYGFIGDTLESIVFDQRVFCGGQVEKWIQNLINFLHDFVKSKLEFSLQSYSSISLNDWVLGMPTYIALLTLHVIFTKDIDECFANLDNNSRAFSNYENSLIKKIADLSHTILSPLANSEILKLSAVIALLNSQMSIIRNLSEKVQHNSPKLNWKNRIKLRFNQQKKIITVELGDIEIEHRYEYWASGVQFIYTPSGERALMNLISAMSRGESPYFFGSSSCGKKYMISDIASIFGTYIYDIPSFHNKTNLILERLLIGAARTGFWLTFHSLHFYSQQNLCFLYETVHEIMNKKNAKEKSCYISGNKYEMSSSYPVIFFTGDRTIYQSKTIPHQFRSYLKPVAMSPPDIRLIAEIKLISYGFKASKHISLKLFLVVNSIISTFRYLNLNFVLKPLLSILDNANQLLRILLLTKNQNVVVDYYESSRTAEEFVCARSVYDYFIPRIDTVHIESFFQILYGHFQIFNNYFDFKLNILNRTTFPSDQKDAVLIETIKKVINNKYSSKLSDYLIEKTISLYHMMENHKCIIIYGDINSGKSSLVDILNDTIKALMNQPEDRNIFTNLCQYKIFESFYLNDIWTRMYGEMTTSEEGPAWLTGQLHSFFNNISKADKTHHNILRFNGPLTDKFIRFLNEIMFSSNSQLMRLNSMDSYYVDDNFRVIIETDSINNLNPSMMMNCALLPMNNLQFDKTFSINDPEIVFNRALRNFKGKIDDKTAETFKKLFIQIAPTVVHYVFETENFLSKTEGGNQLISDHMSYLSMELALHYYEQSSMQKKYDESQIKTILILAFYSAFSGIIWPSALNIFDNWIRVTFFIEIPEDWVGFNTPDPFWDFYQRPSIQTLQFYKGKLIPIDFSLLLEKPIQKVRIECPTLKLPSDFSICAAQYLPVICESRLLARKKRHFIIHGPKSSGKSSLLRFVFLHSNDIVPITIPVTNSSNGYTLQKFISSLAPIITKKYMTLHDTKTYALIFDNVPSENLHALEFIRMLVSTSSIPSSSRNDSKYLDFLQVQHFFVIVLTDDISRMPSRFLSQFFIMHLNEPAPQTINYVISQISSQFDISPKLVECFSQFSEQYCNNKECPFIFTRVIELIALLNERAASNERELMFCVRSFLFELNYLLYHKITSVQMKEQLKELYLSNFNDTSLKDLFADILDGNELMYPEINMSNDLSSCSAGIFSRPLSTIRSMLYEKFDEYNKTKGINKFLEWTFHRPVVNEIMLLLRAISYPGTSVVLKGDHGSGRYRLACFVSYLKDCSFYPIPIISPLDDGTSHEKRREQVKKIIQKAMIESIMQTKHTVIFFRIDSKNKVDTNFLSNLFLFHDFYEYFTTSEIDDIYYKVGTLLKIKMEEKQTIYQQIVNSLKLRTHFIVAADYSFESSRYSSFVEIRLPRTDEFNLMCAKDLLKNPSITQIAQQIPENMPILFTKIHSIIRSYCPHIMNCHFEDFLTSFIFYASKCHKSMTEKVSSIKVAIGFKEKIEEEIKIVDEKKKNLDSSLHALNNDDGSYKKKIADQKSEISLRKQQLEDEERLKTAQIKQTREQLLPLKTTMIDLKVRFDLARQRFESISPQQLELVRQSGLNPSPAFKELIEMFCVFMNITPQYEPYGKRLLYDPQFYEQIKERIDPQLVDPSTLEKATLIFTESQFTKSDFDSISMPCSILHDYIDIVYRYASSSAKLNEDTKVYDQLMLEFDDFTHNMATEKGQLSQRNKSLDHELKNLQNSAVTREHLLKEIEVVDSKKRILENIYKGLDVLGDKWKQESDNFDQSIDLVLGNSIIFAAFVTYFGTIKTAKRNELVIDLCDEIKRHGLVANVESPLEFIEGQLALLNAGGFGESESVPEIQNDIRLIKSVPRTPLIIDPDCVILNAFINSGKIVPEFNTIPTSVPLSRSTNPTATSFASISLSNSIMSSITMPNSNSSEMIVVASIKSSNLFKVLKSSAKNGYILLLEDVDFLDFQLIPFLSAFSLSKKVDEISVKNKVIKLDPNFRLFLFTTKIKPIDIPANLRAFTTLVDVSERSLKSVQHDITCCFLSHFDPEMLPRLNSMQRAELMNNLDIMKYERQTLDSIEEITNLIHNDKKYDYLSDDDKIKKLLQAKECYFAATNVVTDFTSILNELKMTVELFTKSIRLCLSFWVTLSRFMPRVRNCHFYSLPQFISLITSTVISLGFHEGILQAEHFNKINASLTNHILKWVLPTMSINESLLFFFISGFECQLFEGLVVEDDLPSIFQHIESEFDGFCDFTVIDWHNGQAIDHLKFTNIVNIFSFVDRYITEIYGSEYKKFFSYFSIESFLSTSSSVPVLIQLNPDDNMKDATQLLEYYITLRSKASSYVSISLCEDPQVLSNSMKLIEESMRKDVTIAIHYSIDSTYISTFLNDVVNMIATRNPNRDFRAVLICSTTNGLPRNILKKCVRVEYEAFPSIRQQMFEIYNHHASAMQSSNSQIVKKQIYSYSLLFSLIRFRMFMSPIGFSFDVPIDEVRLRNFFVRLKELIETTDTNFIPIKNIRDDLLEVEIGGGVFDQYDYKKLKWHVFSCCSADIINDGFCFIDPNSDEIDKWTIPNDVSSLNYSHALEKIPLFATTEILMMNRTIGNLYQNWCMSKWVSKPFIKLSHENELISISEAKSKLNELITSKFPKTIKVSKDSMKTPTQIFLYGEIQLFNKLIVEMEDVINETLCHSKNNEFIELYRRNKFPKKWANDIKMSSSNHFTSFLKYLNKKCKMLSKWLKNSMVPTPVDVRYVSDLKSLMFSYLNEIAIQRQMTTDVLSFEFVFNSDENLKMNKNISIESFDGVNAAAGGLLLSGLSLVAGNWDFNEGKLVLPNSKTQPISSMPELLCVPVKTKGKSQHVFICPLYRSIPSAHFMLENDMNVVDGVAENLQWEIPLKSDVAEKLLVSSGVSLICQKPDIF</sequence>
<dbReference type="Pfam" id="PF18199">
    <property type="entry name" value="Dynein_C"/>
    <property type="match status" value="1"/>
</dbReference>
<accession>A0ABR2HFU3</accession>
<gene>
    <name evidence="5" type="ORF">M9Y10_020312</name>
</gene>
<evidence type="ECO:0000259" key="3">
    <source>
        <dbReference type="Pfam" id="PF12774"/>
    </source>
</evidence>
<proteinExistence type="predicted"/>
<evidence type="ECO:0000313" key="6">
    <source>
        <dbReference type="Proteomes" id="UP001470230"/>
    </source>
</evidence>
<dbReference type="Proteomes" id="UP001470230">
    <property type="component" value="Unassembled WGS sequence"/>
</dbReference>
<dbReference type="Pfam" id="PF08393">
    <property type="entry name" value="DHC_N2"/>
    <property type="match status" value="1"/>
</dbReference>
<evidence type="ECO:0000259" key="4">
    <source>
        <dbReference type="Pfam" id="PF18199"/>
    </source>
</evidence>
<protein>
    <recommendedName>
        <fullName evidence="7">Dynein heavy chain family protein</fullName>
    </recommendedName>
</protein>
<reference evidence="5 6" key="1">
    <citation type="submission" date="2024-04" db="EMBL/GenBank/DDBJ databases">
        <title>Tritrichomonas musculus Genome.</title>
        <authorList>
            <person name="Alves-Ferreira E."/>
            <person name="Grigg M."/>
            <person name="Lorenzi H."/>
            <person name="Galac M."/>
        </authorList>
    </citation>
    <scope>NUCLEOTIDE SEQUENCE [LARGE SCALE GENOMIC DNA]</scope>
    <source>
        <strain evidence="5 6">EAF2021</strain>
    </source>
</reference>
<dbReference type="InterPro" id="IPR042228">
    <property type="entry name" value="Dynein_linker_3"/>
</dbReference>
<comment type="caution">
    <text evidence="5">The sequence shown here is derived from an EMBL/GenBank/DDBJ whole genome shotgun (WGS) entry which is preliminary data.</text>
</comment>
<keyword evidence="1" id="KW-0175">Coiled coil</keyword>
<dbReference type="Gene3D" id="3.40.50.300">
    <property type="entry name" value="P-loop containing nucleotide triphosphate hydrolases"/>
    <property type="match status" value="5"/>
</dbReference>
<dbReference type="InterPro" id="IPR027417">
    <property type="entry name" value="P-loop_NTPase"/>
</dbReference>
<dbReference type="Pfam" id="PF12774">
    <property type="entry name" value="AAA_6"/>
    <property type="match status" value="1"/>
</dbReference>
<feature type="domain" description="Dynein heavy chain hydrolytic ATP-binding dynein motor region" evidence="3">
    <location>
        <begin position="1376"/>
        <end position="1732"/>
    </location>
</feature>
<dbReference type="Gene3D" id="1.20.140.100">
    <property type="entry name" value="Dynein heavy chain, N-terminal domain 2"/>
    <property type="match status" value="1"/>
</dbReference>
<feature type="domain" description="Dynein heavy chain linker" evidence="2">
    <location>
        <begin position="819"/>
        <end position="1236"/>
    </location>
</feature>
<dbReference type="SUPFAM" id="SSF52540">
    <property type="entry name" value="P-loop containing nucleoside triphosphate hydrolases"/>
    <property type="match status" value="1"/>
</dbReference>
<dbReference type="Gene3D" id="1.10.8.710">
    <property type="match status" value="1"/>
</dbReference>
<dbReference type="PANTHER" id="PTHR10676:SF396">
    <property type="entry name" value="DYNEIN AXONEMAL HEAVY CHAIN 1"/>
    <property type="match status" value="1"/>
</dbReference>
<dbReference type="PANTHER" id="PTHR10676">
    <property type="entry name" value="DYNEIN HEAVY CHAIN FAMILY PROTEIN"/>
    <property type="match status" value="1"/>
</dbReference>
<dbReference type="Gene3D" id="1.20.58.1120">
    <property type="match status" value="1"/>
</dbReference>
<dbReference type="Gene3D" id="1.10.287.2620">
    <property type="match status" value="1"/>
</dbReference>